<keyword evidence="5" id="KW-1133">Transmembrane helix</keyword>
<organism evidence="7 8">
    <name type="scientific">Cryptosporidium muris (strain RN66)</name>
    <dbReference type="NCBI Taxonomy" id="441375"/>
    <lineage>
        <taxon>Eukaryota</taxon>
        <taxon>Sar</taxon>
        <taxon>Alveolata</taxon>
        <taxon>Apicomplexa</taxon>
        <taxon>Conoidasida</taxon>
        <taxon>Coccidia</taxon>
        <taxon>Eucoccidiorida</taxon>
        <taxon>Eimeriorina</taxon>
        <taxon>Cryptosporidiidae</taxon>
        <taxon>Cryptosporidium</taxon>
    </lineage>
</organism>
<dbReference type="VEuPathDB" id="CryptoDB:CMU_032210"/>
<dbReference type="PROSITE" id="PS00292">
    <property type="entry name" value="CYCLINS"/>
    <property type="match status" value="1"/>
</dbReference>
<dbReference type="RefSeq" id="XP_002142429.1">
    <property type="nucleotide sequence ID" value="XM_002142393.1"/>
</dbReference>
<keyword evidence="8" id="KW-1185">Reference proteome</keyword>
<gene>
    <name evidence="7" type="ORF">CMU_032210</name>
</gene>
<evidence type="ECO:0000256" key="2">
    <source>
        <dbReference type="ARBA" id="ARBA00023127"/>
    </source>
</evidence>
<dbReference type="SUPFAM" id="SSF47954">
    <property type="entry name" value="Cyclin-like"/>
    <property type="match status" value="1"/>
</dbReference>
<evidence type="ECO:0000256" key="1">
    <source>
        <dbReference type="ARBA" id="ARBA00022618"/>
    </source>
</evidence>
<dbReference type="Gene3D" id="1.10.472.10">
    <property type="entry name" value="Cyclin-like"/>
    <property type="match status" value="2"/>
</dbReference>
<sequence>MKKNYIPSSKVDLECATIKSKKQKVNNEDIIEYPESDYLLDAKKYRLKLADSGLNSICRAIVLDWLIGVHRKFQFRPATLYISINLFDRFIINSAKGLINCDNLQLVGATCLHVASKYEDMNPAVLMDYCIMSNSEFQPKDMIEMEANLLNSLQFKIIDGLSVLDYIDYFLKPLYNDKTVNLLSTSYYSCATYITELALLHPTLIFFPVSLISISIIIFLCIVYSNGCKDELVNNTFKQIKNKVLAYAKQNNLVKDIKPCIHIITGIIKEQFFLEKKVKISDSSEISYQCQKDLPFIFLKDLTSKWKNTYRTLFHRISTIKK</sequence>
<evidence type="ECO:0000313" key="8">
    <source>
        <dbReference type="Proteomes" id="UP000001460"/>
    </source>
</evidence>
<keyword evidence="5" id="KW-0812">Transmembrane</keyword>
<keyword evidence="2 4" id="KW-0195">Cyclin</keyword>
<accession>B6AIN9</accession>
<dbReference type="eggNOG" id="KOG0654">
    <property type="taxonomic scope" value="Eukaryota"/>
</dbReference>
<keyword evidence="1" id="KW-0132">Cell division</keyword>
<dbReference type="InterPro" id="IPR013763">
    <property type="entry name" value="Cyclin-like_dom"/>
</dbReference>
<evidence type="ECO:0000256" key="5">
    <source>
        <dbReference type="SAM" id="Phobius"/>
    </source>
</evidence>
<evidence type="ECO:0000256" key="4">
    <source>
        <dbReference type="RuleBase" id="RU000383"/>
    </source>
</evidence>
<name>B6AIN9_CRYMR</name>
<dbReference type="InterPro" id="IPR048258">
    <property type="entry name" value="Cyclins_cyclin-box"/>
</dbReference>
<evidence type="ECO:0000259" key="6">
    <source>
        <dbReference type="SMART" id="SM00385"/>
    </source>
</evidence>
<dbReference type="GeneID" id="6997548"/>
<comment type="similarity">
    <text evidence="4">Belongs to the cyclin family.</text>
</comment>
<dbReference type="InterPro" id="IPR039361">
    <property type="entry name" value="Cyclin"/>
</dbReference>
<reference evidence="7" key="1">
    <citation type="submission" date="2008-06" db="EMBL/GenBank/DDBJ databases">
        <authorList>
            <person name="Lorenzi H."/>
            <person name="Inman J."/>
            <person name="Miller J."/>
            <person name="Schobel S."/>
            <person name="Amedeo P."/>
            <person name="Caler E.V."/>
            <person name="da Silva J."/>
        </authorList>
    </citation>
    <scope>NUCLEOTIDE SEQUENCE [LARGE SCALE GENOMIC DNA]</scope>
    <source>
        <strain evidence="7">RN66</strain>
    </source>
</reference>
<dbReference type="InterPro" id="IPR006671">
    <property type="entry name" value="Cyclin_N"/>
</dbReference>
<dbReference type="STRING" id="441375.B6AIN9"/>
<evidence type="ECO:0000313" key="7">
    <source>
        <dbReference type="EMBL" id="EEA08080.1"/>
    </source>
</evidence>
<protein>
    <submittedName>
        <fullName evidence="7">Cyclin, N-terminal domain-containing protein</fullName>
    </submittedName>
</protein>
<dbReference type="PANTHER" id="PTHR10177">
    <property type="entry name" value="CYCLINS"/>
    <property type="match status" value="1"/>
</dbReference>
<dbReference type="AlphaFoldDB" id="B6AIN9"/>
<dbReference type="EMBL" id="DS989736">
    <property type="protein sequence ID" value="EEA08080.1"/>
    <property type="molecule type" value="Genomic_DNA"/>
</dbReference>
<dbReference type="InterPro" id="IPR036915">
    <property type="entry name" value="Cyclin-like_sf"/>
</dbReference>
<dbReference type="FunFam" id="1.10.472.10:FF:000001">
    <property type="entry name" value="G2/mitotic-specific cyclin"/>
    <property type="match status" value="1"/>
</dbReference>
<keyword evidence="3" id="KW-0131">Cell cycle</keyword>
<proteinExistence type="inferred from homology"/>
<feature type="domain" description="Cyclin-like" evidence="6">
    <location>
        <begin position="64"/>
        <end position="151"/>
    </location>
</feature>
<dbReference type="Proteomes" id="UP000001460">
    <property type="component" value="Unassembled WGS sequence"/>
</dbReference>
<feature type="transmembrane region" description="Helical" evidence="5">
    <location>
        <begin position="204"/>
        <end position="225"/>
    </location>
</feature>
<dbReference type="Pfam" id="PF00134">
    <property type="entry name" value="Cyclin_N"/>
    <property type="match status" value="1"/>
</dbReference>
<keyword evidence="5" id="KW-0472">Membrane</keyword>
<dbReference type="OrthoDB" id="5590282at2759"/>
<dbReference type="GO" id="GO:0051301">
    <property type="term" value="P:cell division"/>
    <property type="evidence" value="ECO:0007669"/>
    <property type="project" value="UniProtKB-KW"/>
</dbReference>
<evidence type="ECO:0000256" key="3">
    <source>
        <dbReference type="ARBA" id="ARBA00023306"/>
    </source>
</evidence>
<dbReference type="SMART" id="SM00385">
    <property type="entry name" value="CYCLIN"/>
    <property type="match status" value="1"/>
</dbReference>